<name>A0A951UUZ1_9CYAN</name>
<dbReference type="EMBL" id="JAHHGZ010000032">
    <property type="protein sequence ID" value="MBW4670559.1"/>
    <property type="molecule type" value="Genomic_DNA"/>
</dbReference>
<protein>
    <submittedName>
        <fullName evidence="2">Uncharacterized protein</fullName>
    </submittedName>
</protein>
<keyword evidence="1" id="KW-0812">Transmembrane</keyword>
<keyword evidence="1" id="KW-0472">Membrane</keyword>
<evidence type="ECO:0000256" key="1">
    <source>
        <dbReference type="SAM" id="Phobius"/>
    </source>
</evidence>
<accession>A0A951UUZ1</accession>
<organism evidence="2 3">
    <name type="scientific">Cyanomargarita calcarea GSE-NOS-MK-12-04C</name>
    <dbReference type="NCBI Taxonomy" id="2839659"/>
    <lineage>
        <taxon>Bacteria</taxon>
        <taxon>Bacillati</taxon>
        <taxon>Cyanobacteriota</taxon>
        <taxon>Cyanophyceae</taxon>
        <taxon>Nostocales</taxon>
        <taxon>Cyanomargaritaceae</taxon>
        <taxon>Cyanomargarita</taxon>
    </lineage>
</organism>
<sequence length="202" mass="22120">MKQDKLDNKIPDYPVRVWEMLLIVMGAFALIGTALIGLGSKMLNNILNPVRAEAIAESLFDYEIPGDSIGVVGVNIGAKKFAIVKSSKNPSDIILFVSKVPLKQRKDENSLSLDIILQEIFQGNFTPTASRTENQELCGRSVSVLIQEGEQIIENQTTPISVVRYIANITDNGVEKNVNILANGKNAEAKALKVFNSLGCRF</sequence>
<comment type="caution">
    <text evidence="2">The sequence shown here is derived from an EMBL/GenBank/DDBJ whole genome shotgun (WGS) entry which is preliminary data.</text>
</comment>
<dbReference type="AlphaFoldDB" id="A0A951UUZ1"/>
<reference evidence="2" key="2">
    <citation type="journal article" date="2022" name="Microbiol. Resour. Announc.">
        <title>Metagenome Sequencing to Explore Phylogenomics of Terrestrial Cyanobacteria.</title>
        <authorList>
            <person name="Ward R.D."/>
            <person name="Stajich J.E."/>
            <person name="Johansen J.R."/>
            <person name="Huntemann M."/>
            <person name="Clum A."/>
            <person name="Foster B."/>
            <person name="Foster B."/>
            <person name="Roux S."/>
            <person name="Palaniappan K."/>
            <person name="Varghese N."/>
            <person name="Mukherjee S."/>
            <person name="Reddy T.B.K."/>
            <person name="Daum C."/>
            <person name="Copeland A."/>
            <person name="Chen I.A."/>
            <person name="Ivanova N.N."/>
            <person name="Kyrpides N.C."/>
            <person name="Shapiro N."/>
            <person name="Eloe-Fadrosh E.A."/>
            <person name="Pietrasiak N."/>
        </authorList>
    </citation>
    <scope>NUCLEOTIDE SEQUENCE</scope>
    <source>
        <strain evidence="2">GSE-NOS-MK-12-04C</strain>
    </source>
</reference>
<keyword evidence="1" id="KW-1133">Transmembrane helix</keyword>
<evidence type="ECO:0000313" key="3">
    <source>
        <dbReference type="Proteomes" id="UP000729701"/>
    </source>
</evidence>
<dbReference type="Proteomes" id="UP000729701">
    <property type="component" value="Unassembled WGS sequence"/>
</dbReference>
<reference evidence="2" key="1">
    <citation type="submission" date="2021-05" db="EMBL/GenBank/DDBJ databases">
        <authorList>
            <person name="Pietrasiak N."/>
            <person name="Ward R."/>
            <person name="Stajich J.E."/>
            <person name="Kurbessoian T."/>
        </authorList>
    </citation>
    <scope>NUCLEOTIDE SEQUENCE</scope>
    <source>
        <strain evidence="2">GSE-NOS-MK-12-04C</strain>
    </source>
</reference>
<evidence type="ECO:0000313" key="2">
    <source>
        <dbReference type="EMBL" id="MBW4670559.1"/>
    </source>
</evidence>
<feature type="transmembrane region" description="Helical" evidence="1">
    <location>
        <begin position="20"/>
        <end position="38"/>
    </location>
</feature>
<gene>
    <name evidence="2" type="ORF">KME60_24860</name>
</gene>
<proteinExistence type="predicted"/>